<comment type="similarity">
    <text evidence="1 3">Belongs to the GcvH family.</text>
</comment>
<dbReference type="InterPro" id="IPR017453">
    <property type="entry name" value="GCV_H_sub"/>
</dbReference>
<evidence type="ECO:0000256" key="1">
    <source>
        <dbReference type="ARBA" id="ARBA00009249"/>
    </source>
</evidence>
<keyword evidence="2 3" id="KW-0450">Lipoyl</keyword>
<reference evidence="6 7" key="1">
    <citation type="submission" date="2018-03" db="EMBL/GenBank/DDBJ databases">
        <title>Genome sequence of Moorella humiferrea DSM 23265.</title>
        <authorList>
            <person name="Poehlein A."/>
            <person name="Daniel R."/>
        </authorList>
    </citation>
    <scope>NUCLEOTIDE SEQUENCE [LARGE SCALE GENOMIC DNA]</scope>
    <source>
        <strain evidence="6 7">DSM 23265</strain>
    </source>
</reference>
<evidence type="ECO:0000259" key="5">
    <source>
        <dbReference type="PROSITE" id="PS50968"/>
    </source>
</evidence>
<dbReference type="AlphaFoldDB" id="A0A2T0AJX8"/>
<dbReference type="GO" id="GO:0005829">
    <property type="term" value="C:cytosol"/>
    <property type="evidence" value="ECO:0007669"/>
    <property type="project" value="TreeGrafter"/>
</dbReference>
<evidence type="ECO:0000313" key="6">
    <source>
        <dbReference type="EMBL" id="PRR68715.1"/>
    </source>
</evidence>
<feature type="modified residue" description="N6-lipoyllysine" evidence="3 4">
    <location>
        <position position="68"/>
    </location>
</feature>
<proteinExistence type="inferred from homology"/>
<dbReference type="Gene3D" id="2.40.50.100">
    <property type="match status" value="1"/>
</dbReference>
<dbReference type="InterPro" id="IPR003016">
    <property type="entry name" value="2-oxoA_DH_lipoyl-BS"/>
</dbReference>
<comment type="function">
    <text evidence="3">The glycine cleavage system catalyzes the degradation of glycine. The H protein shuttles the methylamine group of glycine from the P protein to the T protein.</text>
</comment>
<dbReference type="HAMAP" id="MF_00272">
    <property type="entry name" value="GcvH"/>
    <property type="match status" value="1"/>
</dbReference>
<evidence type="ECO:0000256" key="2">
    <source>
        <dbReference type="ARBA" id="ARBA00022823"/>
    </source>
</evidence>
<dbReference type="InterPro" id="IPR002930">
    <property type="entry name" value="GCV_H"/>
</dbReference>
<dbReference type="EMBL" id="PVXM01000061">
    <property type="protein sequence ID" value="PRR68715.1"/>
    <property type="molecule type" value="Genomic_DNA"/>
</dbReference>
<name>A0A2T0AJX8_9FIRM</name>
<dbReference type="Pfam" id="PF01597">
    <property type="entry name" value="GCV_H"/>
    <property type="match status" value="1"/>
</dbReference>
<dbReference type="InterPro" id="IPR011053">
    <property type="entry name" value="Single_hybrid_motif"/>
</dbReference>
<keyword evidence="7" id="KW-1185">Reference proteome</keyword>
<dbReference type="RefSeq" id="WP_170066419.1">
    <property type="nucleotide sequence ID" value="NZ_CP136419.1"/>
</dbReference>
<evidence type="ECO:0000313" key="7">
    <source>
        <dbReference type="Proteomes" id="UP000238415"/>
    </source>
</evidence>
<gene>
    <name evidence="6" type="primary">gcvH_3</name>
    <name evidence="3" type="synonym">gcvH</name>
    <name evidence="6" type="ORF">MOHU_26470</name>
</gene>
<comment type="cofactor">
    <cofactor evidence="3">
        <name>(R)-lipoate</name>
        <dbReference type="ChEBI" id="CHEBI:83088"/>
    </cofactor>
    <text evidence="3">Binds 1 lipoyl cofactor covalently.</text>
</comment>
<accession>A0A2T0AJX8</accession>
<dbReference type="NCBIfam" id="NF002270">
    <property type="entry name" value="PRK01202.1"/>
    <property type="match status" value="1"/>
</dbReference>
<dbReference type="PROSITE" id="PS50968">
    <property type="entry name" value="BIOTINYL_LIPOYL"/>
    <property type="match status" value="1"/>
</dbReference>
<evidence type="ECO:0000256" key="3">
    <source>
        <dbReference type="HAMAP-Rule" id="MF_00272"/>
    </source>
</evidence>
<organism evidence="6 7">
    <name type="scientific">Neomoorella humiferrea</name>
    <dbReference type="NCBI Taxonomy" id="676965"/>
    <lineage>
        <taxon>Bacteria</taxon>
        <taxon>Bacillati</taxon>
        <taxon>Bacillota</taxon>
        <taxon>Clostridia</taxon>
        <taxon>Neomoorellales</taxon>
        <taxon>Neomoorellaceae</taxon>
        <taxon>Neomoorella</taxon>
    </lineage>
</organism>
<dbReference type="GO" id="GO:0019464">
    <property type="term" value="P:glycine decarboxylation via glycine cleavage system"/>
    <property type="evidence" value="ECO:0007669"/>
    <property type="project" value="UniProtKB-UniRule"/>
</dbReference>
<comment type="subunit">
    <text evidence="3">The glycine cleavage system is composed of four proteins: P, T, L and H.</text>
</comment>
<sequence>MRVDKFNFPDDYYYDKHHFWARVDDDVVVMGMTEYATSMAGELVFVEMVEPGKKVQQDKAFMSIESGKWVGRVYAPVSGQILAINPELEFDPSLVNQDPYGEGWIAKIKPDNLEAELANLLRSDNLREWLEPEIERQKKLQEKKGF</sequence>
<comment type="caution">
    <text evidence="6">The sequence shown here is derived from an EMBL/GenBank/DDBJ whole genome shotgun (WGS) entry which is preliminary data.</text>
</comment>
<dbReference type="GO" id="GO:0005960">
    <property type="term" value="C:glycine cleavage complex"/>
    <property type="evidence" value="ECO:0007669"/>
    <property type="project" value="InterPro"/>
</dbReference>
<dbReference type="SUPFAM" id="SSF51230">
    <property type="entry name" value="Single hybrid motif"/>
    <property type="match status" value="1"/>
</dbReference>
<dbReference type="InterPro" id="IPR033753">
    <property type="entry name" value="GCV_H/Fam206"/>
</dbReference>
<dbReference type="NCBIfam" id="TIGR00527">
    <property type="entry name" value="gcvH"/>
    <property type="match status" value="1"/>
</dbReference>
<dbReference type="GO" id="GO:0009249">
    <property type="term" value="P:protein lipoylation"/>
    <property type="evidence" value="ECO:0007669"/>
    <property type="project" value="TreeGrafter"/>
</dbReference>
<dbReference type="PANTHER" id="PTHR11715">
    <property type="entry name" value="GLYCINE CLEAVAGE SYSTEM H PROTEIN"/>
    <property type="match status" value="1"/>
</dbReference>
<dbReference type="PROSITE" id="PS00189">
    <property type="entry name" value="LIPOYL"/>
    <property type="match status" value="1"/>
</dbReference>
<dbReference type="Proteomes" id="UP000238415">
    <property type="component" value="Unassembled WGS sequence"/>
</dbReference>
<protein>
    <recommendedName>
        <fullName evidence="3">Glycine cleavage system H protein</fullName>
    </recommendedName>
</protein>
<feature type="domain" description="Lipoyl-binding" evidence="5">
    <location>
        <begin position="27"/>
        <end position="109"/>
    </location>
</feature>
<dbReference type="CDD" id="cd06848">
    <property type="entry name" value="GCS_H"/>
    <property type="match status" value="1"/>
</dbReference>
<evidence type="ECO:0000256" key="4">
    <source>
        <dbReference type="PIRSR" id="PIRSR617453-50"/>
    </source>
</evidence>
<dbReference type="InterPro" id="IPR000089">
    <property type="entry name" value="Biotin_lipoyl"/>
</dbReference>
<dbReference type="PANTHER" id="PTHR11715:SF3">
    <property type="entry name" value="GLYCINE CLEAVAGE SYSTEM H PROTEIN-RELATED"/>
    <property type="match status" value="1"/>
</dbReference>